<evidence type="ECO:0000313" key="3">
    <source>
        <dbReference type="Proteomes" id="UP001158576"/>
    </source>
</evidence>
<gene>
    <name evidence="2" type="ORF">OKIOD_LOCUS994</name>
</gene>
<reference evidence="2 3" key="1">
    <citation type="submission" date="2021-04" db="EMBL/GenBank/DDBJ databases">
        <authorList>
            <person name="Bliznina A."/>
        </authorList>
    </citation>
    <scope>NUCLEOTIDE SEQUENCE [LARGE SCALE GENOMIC DNA]</scope>
</reference>
<organism evidence="2 3">
    <name type="scientific">Oikopleura dioica</name>
    <name type="common">Tunicate</name>
    <dbReference type="NCBI Taxonomy" id="34765"/>
    <lineage>
        <taxon>Eukaryota</taxon>
        <taxon>Metazoa</taxon>
        <taxon>Chordata</taxon>
        <taxon>Tunicata</taxon>
        <taxon>Appendicularia</taxon>
        <taxon>Copelata</taxon>
        <taxon>Oikopleuridae</taxon>
        <taxon>Oikopleura</taxon>
    </lineage>
</organism>
<keyword evidence="1" id="KW-0732">Signal</keyword>
<accession>A0ABN7RRD7</accession>
<feature type="chain" id="PRO_5046884756" evidence="1">
    <location>
        <begin position="22"/>
        <end position="81"/>
    </location>
</feature>
<dbReference type="EMBL" id="OU015568">
    <property type="protein sequence ID" value="CAG5079976.1"/>
    <property type="molecule type" value="Genomic_DNA"/>
</dbReference>
<evidence type="ECO:0000313" key="2">
    <source>
        <dbReference type="EMBL" id="CAG5079976.1"/>
    </source>
</evidence>
<protein>
    <submittedName>
        <fullName evidence="2">Oidioi.mRNA.OKI2018_I69.PAR.g9436.t1.cds</fullName>
    </submittedName>
</protein>
<sequence length="81" mass="9866">MKFVSLFTIFFIQHFSSSALSKSILTTRIDDGNSHDLTRRSIDEVQRNHDQLLLERYRKHIGWFKMLRRVIRDNLDFRRKN</sequence>
<dbReference type="Proteomes" id="UP001158576">
    <property type="component" value="Chromosome PAR"/>
</dbReference>
<name>A0ABN7RRD7_OIKDI</name>
<proteinExistence type="predicted"/>
<keyword evidence="3" id="KW-1185">Reference proteome</keyword>
<feature type="signal peptide" evidence="1">
    <location>
        <begin position="1"/>
        <end position="21"/>
    </location>
</feature>
<evidence type="ECO:0000256" key="1">
    <source>
        <dbReference type="SAM" id="SignalP"/>
    </source>
</evidence>